<dbReference type="AlphaFoldDB" id="A0A7S2W4I6"/>
<dbReference type="InterPro" id="IPR036873">
    <property type="entry name" value="Rhodanese-like_dom_sf"/>
</dbReference>
<keyword evidence="2" id="KW-0732">Signal</keyword>
<feature type="chain" id="PRO_5031488625" description="Rhodanese domain-containing protein" evidence="2">
    <location>
        <begin position="21"/>
        <end position="225"/>
    </location>
</feature>
<reference evidence="4" key="1">
    <citation type="submission" date="2021-01" db="EMBL/GenBank/DDBJ databases">
        <authorList>
            <person name="Corre E."/>
            <person name="Pelletier E."/>
            <person name="Niang G."/>
            <person name="Scheremetjew M."/>
            <person name="Finn R."/>
            <person name="Kale V."/>
            <person name="Holt S."/>
            <person name="Cochrane G."/>
            <person name="Meng A."/>
            <person name="Brown T."/>
            <person name="Cohen L."/>
        </authorList>
    </citation>
    <scope>NUCLEOTIDE SEQUENCE</scope>
    <source>
        <strain evidence="4">CCMP1452</strain>
    </source>
</reference>
<gene>
    <name evidence="4" type="ORF">EANT1437_LOCUS6110</name>
</gene>
<evidence type="ECO:0000256" key="1">
    <source>
        <dbReference type="SAM" id="MobiDB-lite"/>
    </source>
</evidence>
<name>A0A7S2W4I6_9STRA</name>
<dbReference type="Gene3D" id="3.40.250.10">
    <property type="entry name" value="Rhodanese-like domain"/>
    <property type="match status" value="1"/>
</dbReference>
<accession>A0A7S2W4I6</accession>
<organism evidence="4">
    <name type="scientific">Eucampia antarctica</name>
    <dbReference type="NCBI Taxonomy" id="49252"/>
    <lineage>
        <taxon>Eukaryota</taxon>
        <taxon>Sar</taxon>
        <taxon>Stramenopiles</taxon>
        <taxon>Ochrophyta</taxon>
        <taxon>Bacillariophyta</taxon>
        <taxon>Mediophyceae</taxon>
        <taxon>Biddulphiophycidae</taxon>
        <taxon>Hemiaulales</taxon>
        <taxon>Hemiaulaceae</taxon>
        <taxon>Eucampia</taxon>
    </lineage>
</organism>
<evidence type="ECO:0000256" key="2">
    <source>
        <dbReference type="SAM" id="SignalP"/>
    </source>
</evidence>
<feature type="signal peptide" evidence="2">
    <location>
        <begin position="1"/>
        <end position="20"/>
    </location>
</feature>
<dbReference type="Pfam" id="PF00581">
    <property type="entry name" value="Rhodanese"/>
    <property type="match status" value="1"/>
</dbReference>
<dbReference type="InterPro" id="IPR001763">
    <property type="entry name" value="Rhodanese-like_dom"/>
</dbReference>
<feature type="region of interest" description="Disordered" evidence="1">
    <location>
        <begin position="26"/>
        <end position="46"/>
    </location>
</feature>
<dbReference type="SUPFAM" id="SSF52821">
    <property type="entry name" value="Rhodanese/Cell cycle control phosphatase"/>
    <property type="match status" value="1"/>
</dbReference>
<dbReference type="CDD" id="cd00158">
    <property type="entry name" value="RHOD"/>
    <property type="match status" value="1"/>
</dbReference>
<evidence type="ECO:0000259" key="3">
    <source>
        <dbReference type="PROSITE" id="PS50206"/>
    </source>
</evidence>
<protein>
    <recommendedName>
        <fullName evidence="3">Rhodanese domain-containing protein</fullName>
    </recommendedName>
</protein>
<proteinExistence type="predicted"/>
<sequence>MNLKQLVIGLLLSGIHAVAAENKSRTLKGDKGAAKQQKSTKSKSSKVDIASTTCTRKVWSVMNKNATWSDAHEWNEQVWYHTLDDVHGLWKEGYFDYVLDIRPLQDTTMSTGMLLEGWETLHIPGSYPINVFPADTPASEITMLVDFASSNVCKDSRIFVHCWSGLAGNRVSQSLIELGFTNVHAAGPASNAGMWQWKDAGYDVVYDDTFDPVSMQPDCIRACNV</sequence>
<feature type="domain" description="Rhodanese" evidence="3">
    <location>
        <begin position="122"/>
        <end position="206"/>
    </location>
</feature>
<dbReference type="PROSITE" id="PS50206">
    <property type="entry name" value="RHODANESE_3"/>
    <property type="match status" value="1"/>
</dbReference>
<evidence type="ECO:0000313" key="4">
    <source>
        <dbReference type="EMBL" id="CAD9667932.1"/>
    </source>
</evidence>
<dbReference type="EMBL" id="HBHI01011913">
    <property type="protein sequence ID" value="CAD9667932.1"/>
    <property type="molecule type" value="Transcribed_RNA"/>
</dbReference>